<dbReference type="Gene3D" id="3.30.70.20">
    <property type="match status" value="2"/>
</dbReference>
<keyword evidence="8 10" id="KW-0408">Iron</keyword>
<dbReference type="PROSITE" id="PS00198">
    <property type="entry name" value="4FE4S_FER_1"/>
    <property type="match status" value="1"/>
</dbReference>
<gene>
    <name evidence="12" type="primary">hdrA</name>
    <name evidence="12" type="ORF">SBU_000430</name>
</gene>
<dbReference type="PATRIC" id="fig|1839936.3.peg.434"/>
<evidence type="ECO:0000256" key="2">
    <source>
        <dbReference type="ARBA" id="ARBA00006561"/>
    </source>
</evidence>
<dbReference type="PROSITE" id="PS51379">
    <property type="entry name" value="4FE4S_FER_2"/>
    <property type="match status" value="4"/>
</dbReference>
<dbReference type="Pfam" id="PF12831">
    <property type="entry name" value="FAD_oxidored"/>
    <property type="match status" value="1"/>
</dbReference>
<dbReference type="EMBL" id="LYOR01000002">
    <property type="protein sequence ID" value="OFV66463.1"/>
    <property type="molecule type" value="Genomic_DNA"/>
</dbReference>
<organism evidence="12 13">
    <name type="scientific">Candidatus Syntropharchaeum butanivorans</name>
    <dbReference type="NCBI Taxonomy" id="1839936"/>
    <lineage>
        <taxon>Archaea</taxon>
        <taxon>Methanobacteriati</taxon>
        <taxon>Methanobacteriota</taxon>
        <taxon>Stenosarchaea group</taxon>
        <taxon>Methanomicrobia</taxon>
        <taxon>Methanosarcinales</taxon>
        <taxon>ANME-2 cluster</taxon>
        <taxon>Candidatus Syntropharchaeum</taxon>
    </lineage>
</organism>
<dbReference type="STRING" id="1839936.SBU_000430"/>
<dbReference type="InterPro" id="IPR017900">
    <property type="entry name" value="4Fe4S_Fe_S_CS"/>
</dbReference>
<dbReference type="Pfam" id="PF00037">
    <property type="entry name" value="Fer4"/>
    <property type="match status" value="1"/>
</dbReference>
<evidence type="ECO:0000256" key="9">
    <source>
        <dbReference type="ARBA" id="ARBA00023014"/>
    </source>
</evidence>
<dbReference type="InterPro" id="IPR036188">
    <property type="entry name" value="FAD/NAD-bd_sf"/>
</dbReference>
<evidence type="ECO:0000256" key="7">
    <source>
        <dbReference type="ARBA" id="ARBA00023002"/>
    </source>
</evidence>
<dbReference type="InterPro" id="IPR017896">
    <property type="entry name" value="4Fe4S_Fe-S-bd"/>
</dbReference>
<keyword evidence="5 10" id="KW-0479">Metal-binding</keyword>
<keyword evidence="3 10" id="KW-0004">4Fe-4S</keyword>
<evidence type="ECO:0000313" key="12">
    <source>
        <dbReference type="EMBL" id="OFV66463.1"/>
    </source>
</evidence>
<dbReference type="GO" id="GO:0051539">
    <property type="term" value="F:4 iron, 4 sulfur cluster binding"/>
    <property type="evidence" value="ECO:0007669"/>
    <property type="project" value="UniProtKB-UniRule"/>
</dbReference>
<dbReference type="AlphaFoldDB" id="A0A1F2P5N9"/>
<name>A0A1F2P5N9_9EURY</name>
<feature type="domain" description="4Fe-4S ferredoxin-type" evidence="11">
    <location>
        <begin position="290"/>
        <end position="327"/>
    </location>
</feature>
<keyword evidence="6 10" id="KW-0274">FAD</keyword>
<feature type="domain" description="4Fe-4S ferredoxin-type" evidence="11">
    <location>
        <begin position="583"/>
        <end position="612"/>
    </location>
</feature>
<comment type="cofactor">
    <cofactor evidence="10">
        <name>[4Fe-4S] cluster</name>
        <dbReference type="ChEBI" id="CHEBI:49883"/>
    </cofactor>
</comment>
<keyword evidence="7 10" id="KW-0560">Oxidoreductase</keyword>
<dbReference type="UniPathway" id="UPA00647">
    <property type="reaction ID" value="UER00700"/>
</dbReference>
<dbReference type="Pfam" id="PF12838">
    <property type="entry name" value="Fer4_7"/>
    <property type="match status" value="1"/>
</dbReference>
<dbReference type="PANTHER" id="PTHR43498">
    <property type="entry name" value="FERREDOXIN:COB-COM HETERODISULFIDE REDUCTASE SUBUNIT A"/>
    <property type="match status" value="1"/>
</dbReference>
<evidence type="ECO:0000313" key="13">
    <source>
        <dbReference type="Proteomes" id="UP000185779"/>
    </source>
</evidence>
<comment type="caution">
    <text evidence="12">The sequence shown here is derived from an EMBL/GenBank/DDBJ whole genome shotgun (WGS) entry which is preliminary data.</text>
</comment>
<dbReference type="SUPFAM" id="SSF54862">
    <property type="entry name" value="4Fe-4S ferredoxins"/>
    <property type="match status" value="1"/>
</dbReference>
<accession>A0A1F2P5N9</accession>
<dbReference type="GO" id="GO:0046872">
    <property type="term" value="F:metal ion binding"/>
    <property type="evidence" value="ECO:0007669"/>
    <property type="project" value="UniProtKB-KW"/>
</dbReference>
<keyword evidence="4 10" id="KW-0285">Flavoprotein</keyword>
<comment type="pathway">
    <text evidence="10">Cofactor metabolism; coenzyme M-coenzyme B heterodisulfide reduction; coenzyme B and coenzyme M from coenzyme M-coenzyme B heterodisulfide: step 1/1.</text>
</comment>
<protein>
    <recommendedName>
        <fullName evidence="10">CoB--CoM heterodisulfide reductase iron-sulfur subunit A</fullName>
        <ecNumber evidence="10">1.8.-.-</ecNumber>
    </recommendedName>
</protein>
<evidence type="ECO:0000256" key="10">
    <source>
        <dbReference type="RuleBase" id="RU366072"/>
    </source>
</evidence>
<evidence type="ECO:0000256" key="8">
    <source>
        <dbReference type="ARBA" id="ARBA00023004"/>
    </source>
</evidence>
<dbReference type="Gene3D" id="3.50.50.60">
    <property type="entry name" value="FAD/NAD(P)-binding domain"/>
    <property type="match status" value="1"/>
</dbReference>
<evidence type="ECO:0000259" key="11">
    <source>
        <dbReference type="PROSITE" id="PS51379"/>
    </source>
</evidence>
<evidence type="ECO:0000256" key="3">
    <source>
        <dbReference type="ARBA" id="ARBA00022485"/>
    </source>
</evidence>
<comment type="similarity">
    <text evidence="2 10">Belongs to the HdrA family.</text>
</comment>
<comment type="subunit">
    <text evidence="10">The ferredoxin:CoB-CoM heterodisulfide reductase is composed of three subunits; HdrA, HdrB and HdrC.</text>
</comment>
<feature type="domain" description="4Fe-4S ferredoxin-type" evidence="11">
    <location>
        <begin position="614"/>
        <end position="643"/>
    </location>
</feature>
<evidence type="ECO:0000256" key="4">
    <source>
        <dbReference type="ARBA" id="ARBA00022630"/>
    </source>
</evidence>
<dbReference type="GO" id="GO:0016491">
    <property type="term" value="F:oxidoreductase activity"/>
    <property type="evidence" value="ECO:0007669"/>
    <property type="project" value="UniProtKB-UniRule"/>
</dbReference>
<reference evidence="12" key="1">
    <citation type="submission" date="2016-05" db="EMBL/GenBank/DDBJ databases">
        <title>Microbial consortia oxidize butane by reversing methanogenesis.</title>
        <authorList>
            <person name="Laso-Perez R."/>
            <person name="Richter M."/>
            <person name="Wegener G."/>
            <person name="Musat F."/>
        </authorList>
    </citation>
    <scope>NUCLEOTIDE SEQUENCE [LARGE SCALE GENOMIC DNA]</scope>
    <source>
        <strain evidence="12">BOX1</strain>
    </source>
</reference>
<dbReference type="SUPFAM" id="SSF51905">
    <property type="entry name" value="FAD/NAD(P)-binding domain"/>
    <property type="match status" value="1"/>
</dbReference>
<comment type="function">
    <text evidence="10">Part of a complex that catalyzes the reversible reduction of CoM-S-S-CoB to the thiol-coenzymes H-S-CoM (coenzyme M) and H-S-CoB (coenzyme B).</text>
</comment>
<evidence type="ECO:0000256" key="1">
    <source>
        <dbReference type="ARBA" id="ARBA00001974"/>
    </source>
</evidence>
<dbReference type="InterPro" id="IPR039650">
    <property type="entry name" value="HdrA-like"/>
</dbReference>
<evidence type="ECO:0000256" key="5">
    <source>
        <dbReference type="ARBA" id="ARBA00022723"/>
    </source>
</evidence>
<dbReference type="Proteomes" id="UP000185779">
    <property type="component" value="Unassembled WGS sequence"/>
</dbReference>
<dbReference type="EC" id="1.8.-.-" evidence="10"/>
<sequence>MSLMSQDEVRIGVYVCHCGINIAATVDVAKVAEFASRLPGVVVARDYQYMCSDPGQELIKNDIKELGLNRVVVASCSPRMHEPTYRTVVAETGGNPYCFEMANIREQCSWVHKNREEATRKAMDLVAGAVARAYLLEPLETREVDVIPACLVIGGGVAGIYAALGVADKGFKTYLVEKSPSIGGHMAQLDKTFPTLDCSACILTPKMVDVARHPNIELITYAEIVDVEGYVGNFRVRIRKKPRFVDVEKCTGCGLCAEACLLAGKIPNEFDLGKGKRGAIYVPFPQAVPLKYTIDPERCIYLTKGKCGKSPACQDACPRDAIDFNQQEEIVEIEVGSIIVATGYDIFDPSTEPQYGYGLPNVITGLEFERLINASGPTGGKVLLENGEYPRKVVLIQCVGSREIGGREYCSRFCCMYTAKHAHLIREKIPDAEVTILYTDVRAFGKGFEEFYNRVKGEGINYVWRDLDKPIEVKQNGDGLKVIAEGIGPIELDADMVILAAAAVPSSGAKEIGNILKIPQSPDGFFLESHPKLRPIDTASDGIFLAGCCQSPKDIPDSVAQACGAAARAAISLFRGKVPIEPISSWINEEVCSGCRMCEEVCAYGALAFDEQKGVMTVNEVLCKGCGSCNSTCPSGAISMKHYKDAQIFAQIEAVV</sequence>
<comment type="cofactor">
    <cofactor evidence="1 10">
        <name>FAD</name>
        <dbReference type="ChEBI" id="CHEBI:57692"/>
    </cofactor>
</comment>
<proteinExistence type="inferred from homology"/>
<evidence type="ECO:0000256" key="6">
    <source>
        <dbReference type="ARBA" id="ARBA00022827"/>
    </source>
</evidence>
<dbReference type="PANTHER" id="PTHR43498:SF1">
    <property type="entry name" value="COB--COM HETERODISULFIDE REDUCTASE IRON-SULFUR SUBUNIT A"/>
    <property type="match status" value="1"/>
</dbReference>
<feature type="domain" description="4Fe-4S ferredoxin-type" evidence="11">
    <location>
        <begin position="240"/>
        <end position="271"/>
    </location>
</feature>
<keyword evidence="9 10" id="KW-0411">Iron-sulfur</keyword>
<keyword evidence="13" id="KW-1185">Reference proteome</keyword>